<dbReference type="EMBL" id="RCMV01000028">
    <property type="protein sequence ID" value="KAG3227740.1"/>
    <property type="molecule type" value="Genomic_DNA"/>
</dbReference>
<evidence type="ECO:0000313" key="2">
    <source>
        <dbReference type="EMBL" id="KAG2869181.1"/>
    </source>
</evidence>
<dbReference type="EMBL" id="RCMG01000004">
    <property type="protein sequence ID" value="KAG2869181.1"/>
    <property type="molecule type" value="Genomic_DNA"/>
</dbReference>
<feature type="region of interest" description="Disordered" evidence="1">
    <location>
        <begin position="30"/>
        <end position="49"/>
    </location>
</feature>
<dbReference type="Proteomes" id="UP000251314">
    <property type="component" value="Unassembled WGS sequence"/>
</dbReference>
<evidence type="ECO:0000313" key="4">
    <source>
        <dbReference type="EMBL" id="KAG2947530.1"/>
    </source>
</evidence>
<reference evidence="2" key="2">
    <citation type="submission" date="2018-10" db="EMBL/GenBank/DDBJ databases">
        <title>Effector identification in a new, highly contiguous assembly of the strawberry crown rot pathogen Phytophthora cactorum.</title>
        <authorList>
            <person name="Armitage A.D."/>
            <person name="Nellist C.F."/>
            <person name="Bates H."/>
            <person name="Vickerstaff R.J."/>
            <person name="Harrison R.J."/>
        </authorList>
    </citation>
    <scope>NUCLEOTIDE SEQUENCE</scope>
    <source>
        <strain evidence="2">15-7</strain>
        <strain evidence="3">4032</strain>
        <strain evidence="4">4040</strain>
        <strain evidence="5">P415</strain>
        <strain evidence="6">P421</strain>
    </source>
</reference>
<evidence type="ECO:0000313" key="6">
    <source>
        <dbReference type="EMBL" id="KAG3227740.1"/>
    </source>
</evidence>
<comment type="caution">
    <text evidence="7">The sequence shown here is derived from an EMBL/GenBank/DDBJ whole genome shotgun (WGS) entry which is preliminary data.</text>
</comment>
<dbReference type="Proteomes" id="UP000697107">
    <property type="component" value="Unassembled WGS sequence"/>
</dbReference>
<accession>A0A329T4E1</accession>
<evidence type="ECO:0000313" key="7">
    <source>
        <dbReference type="EMBL" id="RAW43571.1"/>
    </source>
</evidence>
<proteinExistence type="predicted"/>
<keyword evidence="8" id="KW-1185">Reference proteome</keyword>
<gene>
    <name evidence="7" type="ORF">PC110_g323</name>
    <name evidence="2" type="ORF">PC113_g438</name>
    <name evidence="3" type="ORF">PC115_g3387</name>
    <name evidence="4" type="ORF">PC117_g6739</name>
    <name evidence="5" type="ORF">PC118_g3176</name>
    <name evidence="6" type="ORF">PC129_g1696</name>
</gene>
<organism evidence="7 8">
    <name type="scientific">Phytophthora cactorum</name>
    <dbReference type="NCBI Taxonomy" id="29920"/>
    <lineage>
        <taxon>Eukaryota</taxon>
        <taxon>Sar</taxon>
        <taxon>Stramenopiles</taxon>
        <taxon>Oomycota</taxon>
        <taxon>Peronosporomycetes</taxon>
        <taxon>Peronosporales</taxon>
        <taxon>Peronosporaceae</taxon>
        <taxon>Phytophthora</taxon>
    </lineage>
</organism>
<dbReference type="Proteomes" id="UP000735874">
    <property type="component" value="Unassembled WGS sequence"/>
</dbReference>
<reference evidence="7 8" key="1">
    <citation type="submission" date="2018-01" db="EMBL/GenBank/DDBJ databases">
        <title>Draft genome of the strawberry crown rot pathogen Phytophthora cactorum.</title>
        <authorList>
            <person name="Armitage A.D."/>
            <person name="Lysoe E."/>
            <person name="Nellist C.F."/>
            <person name="Harrison R.J."/>
            <person name="Brurberg M.B."/>
        </authorList>
    </citation>
    <scope>NUCLEOTIDE SEQUENCE [LARGE SCALE GENOMIC DNA]</scope>
    <source>
        <strain evidence="7 8">10300</strain>
    </source>
</reference>
<dbReference type="OrthoDB" id="93417at2759"/>
<dbReference type="AlphaFoldDB" id="A0A329T4E1"/>
<dbReference type="EMBL" id="MJFZ01000003">
    <property type="protein sequence ID" value="RAW43571.1"/>
    <property type="molecule type" value="Genomic_DNA"/>
</dbReference>
<dbReference type="Proteomes" id="UP000774804">
    <property type="component" value="Unassembled WGS sequence"/>
</dbReference>
<evidence type="ECO:0000313" key="5">
    <source>
        <dbReference type="EMBL" id="KAG2995082.1"/>
    </source>
</evidence>
<protein>
    <submittedName>
        <fullName evidence="7">Uncharacterized protein</fullName>
    </submittedName>
</protein>
<name>A0A329T4E1_9STRA</name>
<dbReference type="VEuPathDB" id="FungiDB:PC110_g323"/>
<dbReference type="Proteomes" id="UP000760860">
    <property type="component" value="Unassembled WGS sequence"/>
</dbReference>
<evidence type="ECO:0000256" key="1">
    <source>
        <dbReference type="SAM" id="MobiDB-lite"/>
    </source>
</evidence>
<evidence type="ECO:0000313" key="3">
    <source>
        <dbReference type="EMBL" id="KAG2938990.1"/>
    </source>
</evidence>
<feature type="region of interest" description="Disordered" evidence="1">
    <location>
        <begin position="1"/>
        <end position="23"/>
    </location>
</feature>
<sequence>MNLSSLLNAASPTADDSNITTSSASAIREALEDLPPLFDGPTNSESIPDSVTEAAAVEQPLLHSDSVPDSPQILASIVDNGGGEELPSGLETQLVEILPPPEKSYDSELDAIAALHSWTKDHGFNVTKRRAFYTKTTPRAVWKRGFDCDRAGNPSVLSA</sequence>
<dbReference type="EMBL" id="RCML01000052">
    <property type="protein sequence ID" value="KAG2995082.1"/>
    <property type="molecule type" value="Genomic_DNA"/>
</dbReference>
<dbReference type="EMBL" id="RCMI01000056">
    <property type="protein sequence ID" value="KAG2938990.1"/>
    <property type="molecule type" value="Genomic_DNA"/>
</dbReference>
<evidence type="ECO:0000313" key="8">
    <source>
        <dbReference type="Proteomes" id="UP000251314"/>
    </source>
</evidence>
<dbReference type="EMBL" id="RCMK01000130">
    <property type="protein sequence ID" value="KAG2947530.1"/>
    <property type="molecule type" value="Genomic_DNA"/>
</dbReference>
<dbReference type="Proteomes" id="UP000736787">
    <property type="component" value="Unassembled WGS sequence"/>
</dbReference>